<evidence type="ECO:0000256" key="2">
    <source>
        <dbReference type="SAM" id="Coils"/>
    </source>
</evidence>
<organism evidence="4 5">
    <name type="scientific">Biomphalaria pfeifferi</name>
    <name type="common">Bloodfluke planorb</name>
    <name type="synonym">Freshwater snail</name>
    <dbReference type="NCBI Taxonomy" id="112525"/>
    <lineage>
        <taxon>Eukaryota</taxon>
        <taxon>Metazoa</taxon>
        <taxon>Spiralia</taxon>
        <taxon>Lophotrochozoa</taxon>
        <taxon>Mollusca</taxon>
        <taxon>Gastropoda</taxon>
        <taxon>Heterobranchia</taxon>
        <taxon>Euthyneura</taxon>
        <taxon>Panpulmonata</taxon>
        <taxon>Hygrophila</taxon>
        <taxon>Lymnaeoidea</taxon>
        <taxon>Planorbidae</taxon>
        <taxon>Biomphalaria</taxon>
    </lineage>
</organism>
<gene>
    <name evidence="4" type="ORF">Bpfe_022867</name>
</gene>
<dbReference type="EMBL" id="JASAOG010000147">
    <property type="protein sequence ID" value="KAK0047699.1"/>
    <property type="molecule type" value="Genomic_DNA"/>
</dbReference>
<keyword evidence="1 2" id="KW-0175">Coiled coil</keyword>
<evidence type="ECO:0000313" key="5">
    <source>
        <dbReference type="Proteomes" id="UP001233172"/>
    </source>
</evidence>
<comment type="caution">
    <text evidence="4">The sequence shown here is derived from an EMBL/GenBank/DDBJ whole genome shotgun (WGS) entry which is preliminary data.</text>
</comment>
<feature type="coiled-coil region" evidence="2">
    <location>
        <begin position="339"/>
        <end position="391"/>
    </location>
</feature>
<feature type="non-terminal residue" evidence="4">
    <location>
        <position position="1"/>
    </location>
</feature>
<dbReference type="PANTHER" id="PTHR21694">
    <property type="entry name" value="COILED-COIL DOMAIN-CONTAINING PROTEIN 63"/>
    <property type="match status" value="1"/>
</dbReference>
<proteinExistence type="predicted"/>
<protein>
    <submittedName>
        <fullName evidence="4">Outer dynein arm protein 1</fullName>
    </submittedName>
</protein>
<reference evidence="4" key="1">
    <citation type="journal article" date="2023" name="PLoS Negl. Trop. Dis.">
        <title>A genome sequence for Biomphalaria pfeifferi, the major vector snail for the human-infecting parasite Schistosoma mansoni.</title>
        <authorList>
            <person name="Bu L."/>
            <person name="Lu L."/>
            <person name="Laidemitt M.R."/>
            <person name="Zhang S.M."/>
            <person name="Mutuku M."/>
            <person name="Mkoji G."/>
            <person name="Steinauer M."/>
            <person name="Loker E.S."/>
        </authorList>
    </citation>
    <scope>NUCLEOTIDE SEQUENCE</scope>
    <source>
        <strain evidence="4">KasaAsao</strain>
    </source>
</reference>
<dbReference type="PANTHER" id="PTHR21694:SF18">
    <property type="entry name" value="COILED-COIL DOMAIN-CONTAINING PROTEIN 63"/>
    <property type="match status" value="1"/>
</dbReference>
<dbReference type="AlphaFoldDB" id="A0AAD8B452"/>
<evidence type="ECO:0000313" key="4">
    <source>
        <dbReference type="EMBL" id="KAK0047699.1"/>
    </source>
</evidence>
<dbReference type="InterPro" id="IPR051876">
    <property type="entry name" value="ODA-DC/CCD"/>
</dbReference>
<dbReference type="InterPro" id="IPR049258">
    <property type="entry name" value="ODAD1_CC"/>
</dbReference>
<evidence type="ECO:0000256" key="1">
    <source>
        <dbReference type="ARBA" id="ARBA00023054"/>
    </source>
</evidence>
<dbReference type="Proteomes" id="UP001233172">
    <property type="component" value="Unassembled WGS sequence"/>
</dbReference>
<evidence type="ECO:0000259" key="3">
    <source>
        <dbReference type="Pfam" id="PF21773"/>
    </source>
</evidence>
<sequence length="565" mass="66828">VKPTRRDKKMSKEIDLSELIELQKQKEQAAVEEKLKAKMRRQIRIFNKEKSMYTRRTRYEISKQRRSLQILELERDVELDNYIATQSEAIENKYKKEECVVRDLVHTTDDVRGLLTKEIENTRILDQQVRELEDNKWKHRNVVTELAKEFSKFRIPSKTKMERRIEWASGKYHSQLYKNKELQDKIDSAIFLRDKYIHEEVKLVKNLEDLNKTVTLTMNETADIYEQRDRAEGTKLKVREHLAKVKDQYERELLNISLSINDDKKMENFMRTKHKDITKYLHQKREKELKDVTEMINRKDEFTEAFDVIKESTGKSDINQIVQDFIEAEENNFGTFLSIGEILDTNEKIRAKIRELRQANVRMEEKNLDTLAEAAINHQNSQQKIDLYKQKSETCQKRLAEQSKILDEFISNIQKVVTLLKLNKNSLGDLVEKDGSIKDRNVLAVMTIIEKELSDHMKDYYMVELSTRAVIRAKTEFSSEEKMLTRIPSFRIGPHTAPRVVPTNLLKEKEDIDEVKNAQLMNHDEARDFVVKSMLEKKMGASVRQLSHEKSYNDLPWMKKPEAKQ</sequence>
<keyword evidence="5" id="KW-1185">Reference proteome</keyword>
<dbReference type="Pfam" id="PF21773">
    <property type="entry name" value="ODAD1_CC"/>
    <property type="match status" value="1"/>
</dbReference>
<reference evidence="4" key="2">
    <citation type="submission" date="2023-04" db="EMBL/GenBank/DDBJ databases">
        <authorList>
            <person name="Bu L."/>
            <person name="Lu L."/>
            <person name="Laidemitt M.R."/>
            <person name="Zhang S.M."/>
            <person name="Mutuku M."/>
            <person name="Mkoji G."/>
            <person name="Steinauer M."/>
            <person name="Loker E.S."/>
        </authorList>
    </citation>
    <scope>NUCLEOTIDE SEQUENCE</scope>
    <source>
        <strain evidence="4">KasaAsao</strain>
        <tissue evidence="4">Whole Snail</tissue>
    </source>
</reference>
<accession>A0AAD8B452</accession>
<name>A0AAD8B452_BIOPF</name>
<feature type="domain" description="ODAD1 central coiled coil region" evidence="3">
    <location>
        <begin position="160"/>
        <end position="430"/>
    </location>
</feature>